<keyword evidence="1" id="KW-1133">Transmembrane helix</keyword>
<dbReference type="EMBL" id="FQXK01000026">
    <property type="protein sequence ID" value="SHI31268.1"/>
    <property type="molecule type" value="Genomic_DNA"/>
</dbReference>
<feature type="transmembrane region" description="Helical" evidence="1">
    <location>
        <begin position="277"/>
        <end position="296"/>
    </location>
</feature>
<dbReference type="AlphaFoldDB" id="A0A1M6A464"/>
<evidence type="ECO:0000256" key="1">
    <source>
        <dbReference type="SAM" id="Phobius"/>
    </source>
</evidence>
<feature type="transmembrane region" description="Helical" evidence="1">
    <location>
        <begin position="185"/>
        <end position="207"/>
    </location>
</feature>
<feature type="transmembrane region" description="Helical" evidence="1">
    <location>
        <begin position="359"/>
        <end position="379"/>
    </location>
</feature>
<dbReference type="InterPro" id="IPR018674">
    <property type="entry name" value="DUF2142_membrane"/>
</dbReference>
<sequence length="718" mass="79457">MAGYTTNKTVNVQNNNNIFRYIAAGIIFLLLVLIWPLSLFQTTDSDINNRLLKEDDSYTYYYLSSGEYITTVLKGDGSYIDNGAVRLRFQGQVSQDACMHYYMYDPEGNMVVDQHIDLFERPENDVYQIPFGIVMDKGAGYQFIIAPDNDFTVGVYCLGESTEPAVVMHSSDQISSTTPVAVSGIFKLCIWICGLLCIGVLIGSAVFESKDKISCLFNNKTFIPAILSLLSIIVYGQYLFDHNIESGEGLIKGAFFVVIITILAFMCIFAGRFKLPIYGFLILAVGSIYILTFPAGSIPDEVNHFYRAFSLAFGNLQSVKFSDTSVGAVLPTAIQSLSDPEAVFDFADTAQIDFNNTSLYAPVCYIPQIIGIRIALLFTGNVHSVFMTARWAGFIGAFILYMLALYIIPAGRELLFAVMMLPMTIQEMTGVTSDGMTNAIAFLFIALVLKKAVSDNSLSNKDIALVTIIGTLVGMCKIVYIVLLILLLLIPVSNTSGEGNDYRSKKSDNSRFTYGIMFGIPVIMCLVSNVFFGQNLVSNGENMEAGAQIKYVLTHIPATIMTVIRSTIEYGMQWIGEMTGDYLGQLNIRTLPVVTLVLVIVLIVSSKNIRLPEKLRSVKAIWIYGFISVFGFLLILGSIYATWNTVGDFLIRGIQGRYFLTILPVFGLFIAALSSKGVNDDNDGQLSYFYDYHIGSYILLVINMLVIVDVYTYIIMNG</sequence>
<accession>A0A1M6A464</accession>
<gene>
    <name evidence="2" type="ORF">SAMN02745229_02874</name>
</gene>
<keyword evidence="1" id="KW-0812">Transmembrane</keyword>
<feature type="transmembrane region" description="Helical" evidence="1">
    <location>
        <begin position="655"/>
        <end position="673"/>
    </location>
</feature>
<feature type="transmembrane region" description="Helical" evidence="1">
    <location>
        <begin position="219"/>
        <end position="238"/>
    </location>
</feature>
<reference evidence="3" key="1">
    <citation type="submission" date="2016-11" db="EMBL/GenBank/DDBJ databases">
        <authorList>
            <person name="Varghese N."/>
            <person name="Submissions S."/>
        </authorList>
    </citation>
    <scope>NUCLEOTIDE SEQUENCE [LARGE SCALE GENOMIC DNA]</scope>
    <source>
        <strain evidence="3">DSM 3071</strain>
    </source>
</reference>
<feature type="transmembrane region" description="Helical" evidence="1">
    <location>
        <begin position="621"/>
        <end position="643"/>
    </location>
</feature>
<dbReference type="GeneID" id="89511274"/>
<feature type="transmembrane region" description="Helical" evidence="1">
    <location>
        <begin position="588"/>
        <end position="609"/>
    </location>
</feature>
<name>A0A1M6A464_BUTFI</name>
<keyword evidence="1" id="KW-0472">Membrane</keyword>
<evidence type="ECO:0000313" key="3">
    <source>
        <dbReference type="Proteomes" id="UP000184278"/>
    </source>
</evidence>
<dbReference type="OrthoDB" id="2220917at2"/>
<feature type="transmembrane region" description="Helical" evidence="1">
    <location>
        <begin position="21"/>
        <end position="40"/>
    </location>
</feature>
<protein>
    <submittedName>
        <fullName evidence="2">Uncharacterized membrane protein</fullName>
    </submittedName>
</protein>
<evidence type="ECO:0000313" key="2">
    <source>
        <dbReference type="EMBL" id="SHI31268.1"/>
    </source>
</evidence>
<proteinExistence type="predicted"/>
<keyword evidence="3" id="KW-1185">Reference proteome</keyword>
<dbReference type="Pfam" id="PF09913">
    <property type="entry name" value="DUF2142"/>
    <property type="match status" value="1"/>
</dbReference>
<dbReference type="STRING" id="1121131.SAMN02745229_02874"/>
<organism evidence="2 3">
    <name type="scientific">Butyrivibrio fibrisolvens DSM 3071</name>
    <dbReference type="NCBI Taxonomy" id="1121131"/>
    <lineage>
        <taxon>Bacteria</taxon>
        <taxon>Bacillati</taxon>
        <taxon>Bacillota</taxon>
        <taxon>Clostridia</taxon>
        <taxon>Lachnospirales</taxon>
        <taxon>Lachnospiraceae</taxon>
        <taxon>Butyrivibrio</taxon>
    </lineage>
</organism>
<feature type="transmembrane region" description="Helical" evidence="1">
    <location>
        <begin position="391"/>
        <end position="408"/>
    </location>
</feature>
<feature type="transmembrane region" description="Helical" evidence="1">
    <location>
        <begin position="694"/>
        <end position="716"/>
    </location>
</feature>
<feature type="transmembrane region" description="Helical" evidence="1">
    <location>
        <begin position="462"/>
        <end position="492"/>
    </location>
</feature>
<dbReference type="RefSeq" id="WP_073388777.1">
    <property type="nucleotide sequence ID" value="NZ_FQXK01000026.1"/>
</dbReference>
<feature type="transmembrane region" description="Helical" evidence="1">
    <location>
        <begin position="512"/>
        <end position="537"/>
    </location>
</feature>
<feature type="transmembrane region" description="Helical" evidence="1">
    <location>
        <begin position="250"/>
        <end position="270"/>
    </location>
</feature>
<dbReference type="Proteomes" id="UP000184278">
    <property type="component" value="Unassembled WGS sequence"/>
</dbReference>
<feature type="transmembrane region" description="Helical" evidence="1">
    <location>
        <begin position="428"/>
        <end position="450"/>
    </location>
</feature>